<dbReference type="NCBIfam" id="TIGR00804">
    <property type="entry name" value="nupC"/>
    <property type="match status" value="1"/>
</dbReference>
<dbReference type="KEGG" id="taer:GT409_09365"/>
<gene>
    <name evidence="11" type="ORF">GT409_09365</name>
</gene>
<feature type="transmembrane region" description="Helical" evidence="7">
    <location>
        <begin position="291"/>
        <end position="307"/>
    </location>
</feature>
<evidence type="ECO:0000256" key="2">
    <source>
        <dbReference type="ARBA" id="ARBA00009033"/>
    </source>
</evidence>
<keyword evidence="5 7" id="KW-1133">Transmembrane helix</keyword>
<feature type="transmembrane region" description="Helical" evidence="7">
    <location>
        <begin position="167"/>
        <end position="189"/>
    </location>
</feature>
<keyword evidence="3" id="KW-1003">Cell membrane</keyword>
<dbReference type="GO" id="GO:0005337">
    <property type="term" value="F:nucleoside transmembrane transporter activity"/>
    <property type="evidence" value="ECO:0007669"/>
    <property type="project" value="InterPro"/>
</dbReference>
<organism evidence="11 12">
    <name type="scientific">Tichowtungia aerotolerans</name>
    <dbReference type="NCBI Taxonomy" id="2697043"/>
    <lineage>
        <taxon>Bacteria</taxon>
        <taxon>Pseudomonadati</taxon>
        <taxon>Kiritimatiellota</taxon>
        <taxon>Tichowtungiia</taxon>
        <taxon>Tichowtungiales</taxon>
        <taxon>Tichowtungiaceae</taxon>
        <taxon>Tichowtungia</taxon>
    </lineage>
</organism>
<evidence type="ECO:0000259" key="10">
    <source>
        <dbReference type="Pfam" id="PF07670"/>
    </source>
</evidence>
<dbReference type="GO" id="GO:0005886">
    <property type="term" value="C:plasma membrane"/>
    <property type="evidence" value="ECO:0007669"/>
    <property type="project" value="UniProtKB-SubCell"/>
</dbReference>
<dbReference type="PANTHER" id="PTHR10590:SF4">
    <property type="entry name" value="SOLUTE CARRIER FAMILY 28 MEMBER 3"/>
    <property type="match status" value="1"/>
</dbReference>
<feature type="transmembrane region" description="Helical" evidence="7">
    <location>
        <begin position="258"/>
        <end position="279"/>
    </location>
</feature>
<evidence type="ECO:0000256" key="3">
    <source>
        <dbReference type="ARBA" id="ARBA00022475"/>
    </source>
</evidence>
<evidence type="ECO:0000256" key="5">
    <source>
        <dbReference type="ARBA" id="ARBA00022989"/>
    </source>
</evidence>
<keyword evidence="6 7" id="KW-0472">Membrane</keyword>
<dbReference type="AlphaFoldDB" id="A0A6P1M723"/>
<comment type="similarity">
    <text evidence="2 7">Belongs to the concentrative nucleoside transporter (CNT) (TC 2.A.41) family.</text>
</comment>
<dbReference type="InterPro" id="IPR008276">
    <property type="entry name" value="C_nuclsd_transpt"/>
</dbReference>
<dbReference type="PANTHER" id="PTHR10590">
    <property type="entry name" value="SODIUM/NUCLEOSIDE COTRANSPORTER"/>
    <property type="match status" value="1"/>
</dbReference>
<feature type="transmembrane region" description="Helical" evidence="7">
    <location>
        <begin position="383"/>
        <end position="403"/>
    </location>
</feature>
<comment type="subcellular location">
    <subcellularLocation>
        <location evidence="1">Cell membrane</location>
        <topology evidence="1">Multi-pass membrane protein</topology>
    </subcellularLocation>
</comment>
<keyword evidence="4 7" id="KW-0812">Transmembrane</keyword>
<proteinExistence type="inferred from homology"/>
<evidence type="ECO:0000256" key="4">
    <source>
        <dbReference type="ARBA" id="ARBA00022692"/>
    </source>
</evidence>
<comment type="caution">
    <text evidence="7">Lacks conserved residue(s) required for the propagation of feature annotation.</text>
</comment>
<dbReference type="InterPro" id="IPR002668">
    <property type="entry name" value="CNT_N_dom"/>
</dbReference>
<dbReference type="EMBL" id="CP047593">
    <property type="protein sequence ID" value="QHI69657.1"/>
    <property type="molecule type" value="Genomic_DNA"/>
</dbReference>
<dbReference type="InterPro" id="IPR018270">
    <property type="entry name" value="C_nuclsd_transpt_met_bac"/>
</dbReference>
<dbReference type="Pfam" id="PF07670">
    <property type="entry name" value="Gate"/>
    <property type="match status" value="1"/>
</dbReference>
<evidence type="ECO:0000256" key="1">
    <source>
        <dbReference type="ARBA" id="ARBA00004651"/>
    </source>
</evidence>
<dbReference type="GO" id="GO:0015293">
    <property type="term" value="F:symporter activity"/>
    <property type="evidence" value="ECO:0007669"/>
    <property type="project" value="TreeGrafter"/>
</dbReference>
<dbReference type="InterPro" id="IPR011657">
    <property type="entry name" value="CNT_C_dom"/>
</dbReference>
<feature type="domain" description="Nucleoside transporter/FeoB GTPase Gate" evidence="10">
    <location>
        <begin position="92"/>
        <end position="190"/>
    </location>
</feature>
<dbReference type="Pfam" id="PF07662">
    <property type="entry name" value="Nucleos_tra2_C"/>
    <property type="match status" value="1"/>
</dbReference>
<name>A0A6P1M723_9BACT</name>
<accession>A0A6P1M723</accession>
<reference evidence="11 12" key="1">
    <citation type="submission" date="2020-01" db="EMBL/GenBank/DDBJ databases">
        <title>Ponticoccus aerotolerans gen. nov., sp. nov., an anaerobic bacterium and proposal of Ponticoccusceae fam. nov., Ponticoccusles ord. nov. and Ponticoccuse classis nov. in the phylum Kiritimatiellaeota.</title>
        <authorList>
            <person name="Zhou L.Y."/>
            <person name="Du Z.J."/>
        </authorList>
    </citation>
    <scope>NUCLEOTIDE SEQUENCE [LARGE SCALE GENOMIC DNA]</scope>
    <source>
        <strain evidence="11 12">S-5007</strain>
    </source>
</reference>
<feature type="transmembrane region" description="Helical" evidence="7">
    <location>
        <begin position="29"/>
        <end position="47"/>
    </location>
</feature>
<evidence type="ECO:0000259" key="8">
    <source>
        <dbReference type="Pfam" id="PF01773"/>
    </source>
</evidence>
<evidence type="ECO:0000259" key="9">
    <source>
        <dbReference type="Pfam" id="PF07662"/>
    </source>
</evidence>
<dbReference type="Proteomes" id="UP000464954">
    <property type="component" value="Chromosome"/>
</dbReference>
<dbReference type="Pfam" id="PF01773">
    <property type="entry name" value="Nucleos_tra2_N"/>
    <property type="match status" value="1"/>
</dbReference>
<keyword evidence="7" id="KW-0813">Transport</keyword>
<evidence type="ECO:0000256" key="7">
    <source>
        <dbReference type="RuleBase" id="RU362018"/>
    </source>
</evidence>
<evidence type="ECO:0000313" key="12">
    <source>
        <dbReference type="Proteomes" id="UP000464954"/>
    </source>
</evidence>
<keyword evidence="12" id="KW-1185">Reference proteome</keyword>
<feature type="transmembrane region" description="Helical" evidence="7">
    <location>
        <begin position="87"/>
        <end position="110"/>
    </location>
</feature>
<evidence type="ECO:0000256" key="6">
    <source>
        <dbReference type="ARBA" id="ARBA00023136"/>
    </source>
</evidence>
<sequence length="404" mass="42519">MERLISAFGLICMVAIAFGLSTKRKSIKWTPILAGTLLQVLLGVIVLKTTLGRSFFEGAKNFVNQVTGYTQEGSAFLFGPLAIDTNLGYIFAIQVLPTIVFVGSVTGILYHLGIMQKIVQGCAWVMVRLLKTSGAESLSAAANIFVGQTEAPLIVKPYIKKMTDSELTALMSGGFATIAGGVLIAYAGMGIDAGHLLAASVMSAPAALVCAKLMVPETGDPETTGTVKAKFEKTTVNVIDAATTGAGDGLKLALNVGAMLLAFVALIAMLNGLIGWIGGLFGLQTLSFQQILGWLFSPLAWLLGIPWKDAIPAGTLLGEKTVLNEFVAYAHLHEQLETFSPRTTTILTYALCGFANFSSIAIQIGGIGTLAPERRHDLARLGIRALIAGTLACFMTACIAGMLL</sequence>
<dbReference type="RefSeq" id="WP_160628839.1">
    <property type="nucleotide sequence ID" value="NZ_CP047593.1"/>
</dbReference>
<protein>
    <recommendedName>
        <fullName evidence="7">Nucleoside permease</fullName>
    </recommendedName>
</protein>
<evidence type="ECO:0000313" key="11">
    <source>
        <dbReference type="EMBL" id="QHI69657.1"/>
    </source>
</evidence>
<dbReference type="InterPro" id="IPR011642">
    <property type="entry name" value="Gate_dom"/>
</dbReference>
<feature type="domain" description="Concentrative nucleoside transporter N-terminal" evidence="8">
    <location>
        <begin position="8"/>
        <end position="81"/>
    </location>
</feature>
<feature type="domain" description="Concentrative nucleoside transporter C-terminal" evidence="9">
    <location>
        <begin position="195"/>
        <end position="401"/>
    </location>
</feature>
<feature type="transmembrane region" description="Helical" evidence="7">
    <location>
        <begin position="346"/>
        <end position="371"/>
    </location>
</feature>